<dbReference type="EMBL" id="JADHEC010000067">
    <property type="protein sequence ID" value="MBF2710041.1"/>
    <property type="molecule type" value="Genomic_DNA"/>
</dbReference>
<keyword evidence="2" id="KW-1185">Reference proteome</keyword>
<sequence length="141" mass="16940">MKNLQLPLKTKWFEMTKSGVKTEDYREINPYWISRLFNISFYDSNENLRNEYAIFKKRPATWDKNGFANSFIYRLNYYVYQDQHFKCFETNTMTLGYPKKDDTERILKLEHKGIEIRTGNPEWGAEPDKLYFVIKHGGSVE</sequence>
<evidence type="ECO:0008006" key="3">
    <source>
        <dbReference type="Google" id="ProtNLM"/>
    </source>
</evidence>
<accession>A0A930XX40</accession>
<name>A0A930XX40_9FLAO</name>
<comment type="caution">
    <text evidence="1">The sequence shown here is derived from an EMBL/GenBank/DDBJ whole genome shotgun (WGS) entry which is preliminary data.</text>
</comment>
<gene>
    <name evidence="1" type="ORF">IR213_15830</name>
</gene>
<evidence type="ECO:0000313" key="1">
    <source>
        <dbReference type="EMBL" id="MBF2710041.1"/>
    </source>
</evidence>
<organism evidence="1 2">
    <name type="scientific">Flavobacterium soyangense</name>
    <dbReference type="NCBI Taxonomy" id="2023265"/>
    <lineage>
        <taxon>Bacteria</taxon>
        <taxon>Pseudomonadati</taxon>
        <taxon>Bacteroidota</taxon>
        <taxon>Flavobacteriia</taxon>
        <taxon>Flavobacteriales</taxon>
        <taxon>Flavobacteriaceae</taxon>
        <taxon>Flavobacterium</taxon>
    </lineage>
</organism>
<proteinExistence type="predicted"/>
<dbReference type="AlphaFoldDB" id="A0A930XX40"/>
<protein>
    <recommendedName>
        <fullName evidence="3">ASCH domain-containing protein</fullName>
    </recommendedName>
</protein>
<dbReference type="Proteomes" id="UP000646211">
    <property type="component" value="Unassembled WGS sequence"/>
</dbReference>
<evidence type="ECO:0000313" key="2">
    <source>
        <dbReference type="Proteomes" id="UP000646211"/>
    </source>
</evidence>
<dbReference type="RefSeq" id="WP_194313265.1">
    <property type="nucleotide sequence ID" value="NZ_JADHEC010000067.1"/>
</dbReference>
<reference evidence="1" key="1">
    <citation type="submission" date="2020-11" db="EMBL/GenBank/DDBJ databases">
        <title>Genome of Flavobacterium soyangense.</title>
        <authorList>
            <person name="Liu Q."/>
            <person name="Xin Y.-H."/>
        </authorList>
    </citation>
    <scope>NUCLEOTIDE SEQUENCE</scope>
    <source>
        <strain evidence="1">CGMCC 1.13493</strain>
    </source>
</reference>